<keyword evidence="1" id="KW-0472">Membrane</keyword>
<accession>A0A520MP18</accession>
<protein>
    <submittedName>
        <fullName evidence="2">DUF3094 family protein</fullName>
    </submittedName>
</protein>
<dbReference type="Proteomes" id="UP000315889">
    <property type="component" value="Unassembled WGS sequence"/>
</dbReference>
<dbReference type="InterPro" id="IPR021444">
    <property type="entry name" value="DUF3094"/>
</dbReference>
<reference evidence="2 3" key="1">
    <citation type="submission" date="2019-02" db="EMBL/GenBank/DDBJ databases">
        <title>Prokaryotic population dynamics and viral predation in marine succession experiment using metagenomics: the confinement effect.</title>
        <authorList>
            <person name="Haro-Moreno J.M."/>
            <person name="Rodriguez-Valera F."/>
            <person name="Lopez-Perez M."/>
        </authorList>
    </citation>
    <scope>NUCLEOTIDE SEQUENCE [LARGE SCALE GENOMIC DNA]</scope>
    <source>
        <strain evidence="2">MED-G170</strain>
    </source>
</reference>
<evidence type="ECO:0000313" key="3">
    <source>
        <dbReference type="Proteomes" id="UP000315889"/>
    </source>
</evidence>
<evidence type="ECO:0000256" key="1">
    <source>
        <dbReference type="SAM" id="Phobius"/>
    </source>
</evidence>
<dbReference type="AlphaFoldDB" id="A0A520MP18"/>
<comment type="caution">
    <text evidence="2">The sequence shown here is derived from an EMBL/GenBank/DDBJ whole genome shotgun (WGS) entry which is preliminary data.</text>
</comment>
<evidence type="ECO:0000313" key="2">
    <source>
        <dbReference type="EMBL" id="RZO22968.1"/>
    </source>
</evidence>
<feature type="transmembrane region" description="Helical" evidence="1">
    <location>
        <begin position="36"/>
        <end position="55"/>
    </location>
</feature>
<dbReference type="Pfam" id="PF11293">
    <property type="entry name" value="DUF3094"/>
    <property type="match status" value="1"/>
</dbReference>
<gene>
    <name evidence="2" type="ORF">EVB03_00995</name>
</gene>
<organism evidence="2 3">
    <name type="scientific">SAR92 clade bacterium</name>
    <dbReference type="NCBI Taxonomy" id="2315479"/>
    <lineage>
        <taxon>Bacteria</taxon>
        <taxon>Pseudomonadati</taxon>
        <taxon>Pseudomonadota</taxon>
        <taxon>Gammaproteobacteria</taxon>
        <taxon>Cellvibrionales</taxon>
        <taxon>Porticoccaceae</taxon>
        <taxon>SAR92 clade</taxon>
    </lineage>
</organism>
<sequence length="61" mass="7107">MSEENKLSKEDQDRVDNYLESGFNSVERKPFRPWRLVAVIWVVVAALGYISWFIGKQAGYL</sequence>
<proteinExistence type="predicted"/>
<keyword evidence="1" id="KW-0812">Transmembrane</keyword>
<dbReference type="EMBL" id="SHBP01000001">
    <property type="protein sequence ID" value="RZO22968.1"/>
    <property type="molecule type" value="Genomic_DNA"/>
</dbReference>
<keyword evidence="1" id="KW-1133">Transmembrane helix</keyword>
<name>A0A520MP18_9GAMM</name>